<feature type="compositionally biased region" description="Polar residues" evidence="1">
    <location>
        <begin position="14"/>
        <end position="24"/>
    </location>
</feature>
<accession>A0ABQ1JRS8</accession>
<evidence type="ECO:0000313" key="3">
    <source>
        <dbReference type="Proteomes" id="UP000628854"/>
    </source>
</evidence>
<dbReference type="EMBL" id="BMKF01000002">
    <property type="protein sequence ID" value="GGB75187.1"/>
    <property type="molecule type" value="Genomic_DNA"/>
</dbReference>
<protein>
    <submittedName>
        <fullName evidence="2">Uncharacterized protein</fullName>
    </submittedName>
</protein>
<organism evidence="2 3">
    <name type="scientific">Henriciella pelagia</name>
    <dbReference type="NCBI Taxonomy" id="1977912"/>
    <lineage>
        <taxon>Bacteria</taxon>
        <taxon>Pseudomonadati</taxon>
        <taxon>Pseudomonadota</taxon>
        <taxon>Alphaproteobacteria</taxon>
        <taxon>Hyphomonadales</taxon>
        <taxon>Hyphomonadaceae</taxon>
        <taxon>Henriciella</taxon>
    </lineage>
</organism>
<proteinExistence type="predicted"/>
<dbReference type="Proteomes" id="UP000628854">
    <property type="component" value="Unassembled WGS sequence"/>
</dbReference>
<evidence type="ECO:0000256" key="1">
    <source>
        <dbReference type="SAM" id="MobiDB-lite"/>
    </source>
</evidence>
<keyword evidence="3" id="KW-1185">Reference proteome</keyword>
<comment type="caution">
    <text evidence="2">The sequence shown here is derived from an EMBL/GenBank/DDBJ whole genome shotgun (WGS) entry which is preliminary data.</text>
</comment>
<sequence length="61" mass="6803">MTMRTSGFDRRTMADQTGRMTQSVMGAGTGRDFNHFNIDQAFEGLARFVKPSACRRTVTIA</sequence>
<feature type="region of interest" description="Disordered" evidence="1">
    <location>
        <begin position="1"/>
        <end position="28"/>
    </location>
</feature>
<evidence type="ECO:0000313" key="2">
    <source>
        <dbReference type="EMBL" id="GGB75187.1"/>
    </source>
</evidence>
<gene>
    <name evidence="2" type="ORF">GCM10011503_24840</name>
</gene>
<reference evidence="3" key="1">
    <citation type="journal article" date="2019" name="Int. J. Syst. Evol. Microbiol.">
        <title>The Global Catalogue of Microorganisms (GCM) 10K type strain sequencing project: providing services to taxonomists for standard genome sequencing and annotation.</title>
        <authorList>
            <consortium name="The Broad Institute Genomics Platform"/>
            <consortium name="The Broad Institute Genome Sequencing Center for Infectious Disease"/>
            <person name="Wu L."/>
            <person name="Ma J."/>
        </authorList>
    </citation>
    <scope>NUCLEOTIDE SEQUENCE [LARGE SCALE GENOMIC DNA]</scope>
    <source>
        <strain evidence="3">CGMCC 1.15928</strain>
    </source>
</reference>
<name>A0ABQ1JRS8_9PROT</name>